<dbReference type="PROSITE" id="PS51257">
    <property type="entry name" value="PROKAR_LIPOPROTEIN"/>
    <property type="match status" value="1"/>
</dbReference>
<keyword evidence="1" id="KW-0732">Signal</keyword>
<evidence type="ECO:0000313" key="2">
    <source>
        <dbReference type="EMBL" id="PLV07556.1"/>
    </source>
</evidence>
<sequence>MKKWKLVMLAVASASLAGCWQSDYAFEGKYFAAEGEECATPTSASDREQYLLNITKQVHDGKALYSARFPIAAKLGAPLTSEQSVAATDDNELTFRFNKPEVSGVFSGSPAVEIMLTVVPNKSRKDHLWMKKATFTSVRDGKVIERDFLASLRAASKVGESGACLRKDSGAR</sequence>
<dbReference type="RefSeq" id="WP_102084191.1">
    <property type="nucleotide sequence ID" value="NZ_PJCJ01000037.1"/>
</dbReference>
<evidence type="ECO:0008006" key="4">
    <source>
        <dbReference type="Google" id="ProtNLM"/>
    </source>
</evidence>
<comment type="caution">
    <text evidence="2">The sequence shown here is derived from an EMBL/GenBank/DDBJ whole genome shotgun (WGS) entry which is preliminary data.</text>
</comment>
<evidence type="ECO:0000256" key="1">
    <source>
        <dbReference type="SAM" id="SignalP"/>
    </source>
</evidence>
<proteinExistence type="predicted"/>
<organism evidence="2 3">
    <name type="scientific">Pseudomonas plecoglossicida</name>
    <dbReference type="NCBI Taxonomy" id="70775"/>
    <lineage>
        <taxon>Bacteria</taxon>
        <taxon>Pseudomonadati</taxon>
        <taxon>Pseudomonadota</taxon>
        <taxon>Gammaproteobacteria</taxon>
        <taxon>Pseudomonadales</taxon>
        <taxon>Pseudomonadaceae</taxon>
        <taxon>Pseudomonas</taxon>
    </lineage>
</organism>
<gene>
    <name evidence="2" type="ORF">CXG47_27395</name>
</gene>
<reference evidence="2 3" key="1">
    <citation type="submission" date="2017-12" db="EMBL/GenBank/DDBJ databases">
        <title>Detection of the carbapenemase gene blaVIM-5 in members of the Pseudomonas putida group isolated from polluted Nigerian wetlands.</title>
        <authorList>
            <person name="Adelowo O."/>
            <person name="Vollmers J."/>
            <person name="Maeusezahl I."/>
            <person name="Kaster A.-K."/>
            <person name="Mueller J.A."/>
        </authorList>
    </citation>
    <scope>NUCLEOTIDE SEQUENCE [LARGE SCALE GENOMIC DNA]</scope>
    <source>
        <strain evidence="2 3">MR69</strain>
    </source>
</reference>
<evidence type="ECO:0000313" key="3">
    <source>
        <dbReference type="Proteomes" id="UP000234744"/>
    </source>
</evidence>
<accession>A0ABX4TUC4</accession>
<dbReference type="Proteomes" id="UP000234744">
    <property type="component" value="Unassembled WGS sequence"/>
</dbReference>
<feature type="signal peptide" evidence="1">
    <location>
        <begin position="1"/>
        <end position="25"/>
    </location>
</feature>
<name>A0ABX4TUC4_PSEDL</name>
<keyword evidence="3" id="KW-1185">Reference proteome</keyword>
<dbReference type="EMBL" id="PJCJ01000037">
    <property type="protein sequence ID" value="PLV07556.1"/>
    <property type="molecule type" value="Genomic_DNA"/>
</dbReference>
<protein>
    <recommendedName>
        <fullName evidence="4">Lipoprotein</fullName>
    </recommendedName>
</protein>
<feature type="chain" id="PRO_5047545093" description="Lipoprotein" evidence="1">
    <location>
        <begin position="26"/>
        <end position="172"/>
    </location>
</feature>